<dbReference type="InterPro" id="IPR027417">
    <property type="entry name" value="P-loop_NTPase"/>
</dbReference>
<dbReference type="PROSITE" id="PS50893">
    <property type="entry name" value="ABC_TRANSPORTER_2"/>
    <property type="match status" value="1"/>
</dbReference>
<sequence>MSTALIELAGIERVFHLGDSEVHALRRLDVSINAGEYVAVMGPSGSGKSTLLNLLGLLDRPNSGTYRLEGRDVTTLSAAEQARVRSERIGFVFQSFHLVPRLTAAENIALPMTLAGIVPIQRAERVARALRDYGLENRADHRPDQLSGGQRQRVAIARATIMQPALILADEPTGNLDRSTGEEVMRLLEELNDRGVTLIVVTHDGVLGARARRQLLMEDGALQDDQQRPSTTLADPCALPT</sequence>
<dbReference type="GO" id="GO:0046677">
    <property type="term" value="P:response to antibiotic"/>
    <property type="evidence" value="ECO:0007669"/>
    <property type="project" value="UniProtKB-KW"/>
</dbReference>
<evidence type="ECO:0000256" key="7">
    <source>
        <dbReference type="ARBA" id="ARBA00038388"/>
    </source>
</evidence>
<dbReference type="GO" id="GO:0005524">
    <property type="term" value="F:ATP binding"/>
    <property type="evidence" value="ECO:0007669"/>
    <property type="project" value="UniProtKB-KW"/>
</dbReference>
<dbReference type="AlphaFoldDB" id="A0A935T8I7"/>
<evidence type="ECO:0000256" key="3">
    <source>
        <dbReference type="ARBA" id="ARBA00022741"/>
    </source>
</evidence>
<dbReference type="Gene3D" id="3.40.50.300">
    <property type="entry name" value="P-loop containing nucleotide triphosphate hydrolases"/>
    <property type="match status" value="1"/>
</dbReference>
<dbReference type="GO" id="GO:0022857">
    <property type="term" value="F:transmembrane transporter activity"/>
    <property type="evidence" value="ECO:0007669"/>
    <property type="project" value="TreeGrafter"/>
</dbReference>
<evidence type="ECO:0000313" key="11">
    <source>
        <dbReference type="Proteomes" id="UP000706151"/>
    </source>
</evidence>
<evidence type="ECO:0000259" key="9">
    <source>
        <dbReference type="PROSITE" id="PS50893"/>
    </source>
</evidence>
<proteinExistence type="inferred from homology"/>
<evidence type="ECO:0000313" key="10">
    <source>
        <dbReference type="EMBL" id="MBK7954096.1"/>
    </source>
</evidence>
<comment type="similarity">
    <text evidence="7">Belongs to the ABC transporter superfamily. Macrolide exporter (TC 3.A.1.122) family.</text>
</comment>
<keyword evidence="6" id="KW-0046">Antibiotic resistance</keyword>
<organism evidence="10 11">
    <name type="scientific">Candidatus Accumulibacter affinis</name>
    <dbReference type="NCBI Taxonomy" id="2954384"/>
    <lineage>
        <taxon>Bacteria</taxon>
        <taxon>Pseudomonadati</taxon>
        <taxon>Pseudomonadota</taxon>
        <taxon>Betaproteobacteria</taxon>
        <taxon>Candidatus Accumulibacter</taxon>
    </lineage>
</organism>
<keyword evidence="5" id="KW-1133">Transmembrane helix</keyword>
<keyword evidence="3" id="KW-0547">Nucleotide-binding</keyword>
<dbReference type="SMART" id="SM00382">
    <property type="entry name" value="AAA"/>
    <property type="match status" value="1"/>
</dbReference>
<dbReference type="GO" id="GO:0098796">
    <property type="term" value="C:membrane protein complex"/>
    <property type="evidence" value="ECO:0007669"/>
    <property type="project" value="UniProtKB-ARBA"/>
</dbReference>
<reference evidence="10 11" key="1">
    <citation type="submission" date="2020-10" db="EMBL/GenBank/DDBJ databases">
        <title>Connecting structure to function with the recovery of over 1000 high-quality activated sludge metagenome-assembled genomes encoding full-length rRNA genes using long-read sequencing.</title>
        <authorList>
            <person name="Singleton C.M."/>
            <person name="Petriglieri F."/>
            <person name="Kristensen J.M."/>
            <person name="Kirkegaard R.H."/>
            <person name="Michaelsen T.Y."/>
            <person name="Andersen M.H."/>
            <person name="Karst S.M."/>
            <person name="Dueholm M.S."/>
            <person name="Nielsen P.H."/>
            <person name="Albertsen M."/>
        </authorList>
    </citation>
    <scope>NUCLEOTIDE SEQUENCE [LARGE SCALE GENOMIC DNA]</scope>
    <source>
        <strain evidence="10">Fred_18-Q3-R57-64_BAT3C.720</strain>
    </source>
</reference>
<keyword evidence="1" id="KW-0813">Transport</keyword>
<dbReference type="CDD" id="cd03255">
    <property type="entry name" value="ABC_MJ0796_LolCDE_FtsE"/>
    <property type="match status" value="1"/>
</dbReference>
<dbReference type="PANTHER" id="PTHR24220:SF86">
    <property type="entry name" value="ABC TRANSPORTER ABCH.1"/>
    <property type="match status" value="1"/>
</dbReference>
<dbReference type="InterPro" id="IPR003439">
    <property type="entry name" value="ABC_transporter-like_ATP-bd"/>
</dbReference>
<evidence type="ECO:0000256" key="5">
    <source>
        <dbReference type="ARBA" id="ARBA00022989"/>
    </source>
</evidence>
<dbReference type="FunFam" id="3.40.50.300:FF:000032">
    <property type="entry name" value="Export ABC transporter ATP-binding protein"/>
    <property type="match status" value="1"/>
</dbReference>
<keyword evidence="4 10" id="KW-0067">ATP-binding</keyword>
<dbReference type="InterPro" id="IPR015854">
    <property type="entry name" value="ABC_transpr_LolD-like"/>
</dbReference>
<dbReference type="GO" id="GO:0016887">
    <property type="term" value="F:ATP hydrolysis activity"/>
    <property type="evidence" value="ECO:0007669"/>
    <property type="project" value="InterPro"/>
</dbReference>
<evidence type="ECO:0000256" key="8">
    <source>
        <dbReference type="SAM" id="MobiDB-lite"/>
    </source>
</evidence>
<protein>
    <submittedName>
        <fullName evidence="10">ABC transporter ATP-binding protein</fullName>
    </submittedName>
</protein>
<keyword evidence="5" id="KW-0812">Transmembrane</keyword>
<dbReference type="SUPFAM" id="SSF52540">
    <property type="entry name" value="P-loop containing nucleoside triphosphate hydrolases"/>
    <property type="match status" value="1"/>
</dbReference>
<evidence type="ECO:0000256" key="4">
    <source>
        <dbReference type="ARBA" id="ARBA00022840"/>
    </source>
</evidence>
<dbReference type="Proteomes" id="UP000706151">
    <property type="component" value="Unassembled WGS sequence"/>
</dbReference>
<dbReference type="PANTHER" id="PTHR24220">
    <property type="entry name" value="IMPORT ATP-BINDING PROTEIN"/>
    <property type="match status" value="1"/>
</dbReference>
<evidence type="ECO:0000256" key="1">
    <source>
        <dbReference type="ARBA" id="ARBA00022448"/>
    </source>
</evidence>
<dbReference type="GO" id="GO:0005886">
    <property type="term" value="C:plasma membrane"/>
    <property type="evidence" value="ECO:0007669"/>
    <property type="project" value="TreeGrafter"/>
</dbReference>
<comment type="caution">
    <text evidence="10">The sequence shown here is derived from an EMBL/GenBank/DDBJ whole genome shotgun (WGS) entry which is preliminary data.</text>
</comment>
<dbReference type="PROSITE" id="PS00211">
    <property type="entry name" value="ABC_TRANSPORTER_1"/>
    <property type="match status" value="1"/>
</dbReference>
<name>A0A935T8I7_9PROT</name>
<gene>
    <name evidence="10" type="ORF">IPK02_09145</name>
</gene>
<dbReference type="InterPro" id="IPR017911">
    <property type="entry name" value="MacB-like_ATP-bd"/>
</dbReference>
<accession>A0A935T8I7</accession>
<dbReference type="InterPro" id="IPR003593">
    <property type="entry name" value="AAA+_ATPase"/>
</dbReference>
<feature type="domain" description="ABC transporter" evidence="9">
    <location>
        <begin position="6"/>
        <end position="241"/>
    </location>
</feature>
<dbReference type="Pfam" id="PF00005">
    <property type="entry name" value="ABC_tran"/>
    <property type="match status" value="1"/>
</dbReference>
<keyword evidence="2" id="KW-1003">Cell membrane</keyword>
<feature type="region of interest" description="Disordered" evidence="8">
    <location>
        <begin position="220"/>
        <end position="241"/>
    </location>
</feature>
<dbReference type="EMBL" id="JADJOT010000008">
    <property type="protein sequence ID" value="MBK7954096.1"/>
    <property type="molecule type" value="Genomic_DNA"/>
</dbReference>
<evidence type="ECO:0000256" key="6">
    <source>
        <dbReference type="ARBA" id="ARBA00023251"/>
    </source>
</evidence>
<dbReference type="InterPro" id="IPR017871">
    <property type="entry name" value="ABC_transporter-like_CS"/>
</dbReference>
<keyword evidence="5" id="KW-0472">Membrane</keyword>
<evidence type="ECO:0000256" key="2">
    <source>
        <dbReference type="ARBA" id="ARBA00022475"/>
    </source>
</evidence>